<evidence type="ECO:0000313" key="15">
    <source>
        <dbReference type="Proteomes" id="UP000231267"/>
    </source>
</evidence>
<dbReference type="EMBL" id="PFGP01000149">
    <property type="protein sequence ID" value="PIW65818.1"/>
    <property type="molecule type" value="Genomic_DNA"/>
</dbReference>
<feature type="domain" description="Type II secretion system protein GspF" evidence="13">
    <location>
        <begin position="68"/>
        <end position="191"/>
    </location>
</feature>
<evidence type="ECO:0000259" key="13">
    <source>
        <dbReference type="Pfam" id="PF00482"/>
    </source>
</evidence>
<dbReference type="InterPro" id="IPR018076">
    <property type="entry name" value="T2SS_GspF_dom"/>
</dbReference>
<sequence length="402" mass="44500">MARFIYKAKSGPNDLKEGVIEAETKRSAIYKISQMGYFPLDVEEQFRGAIVPIFSIKNRITARDILLFTRQMADLLSSGLTLVASLNVLCRQTEKPKLRIILEDMRGFVTDGGVFSGALARHPKIFSKIYVSMVKSGEAAGALDEILNRLADYADAEDQLRNKVRSALAYPFLMIVVGFFTIVVLLAFVIPRLVSIFQDIGQELPLPTLMLIKLSALFLNYGWIILVLSVAVIFVIKRQQKSKERKFILDSFKLKLFVAGDFIKKAEIARFAKTLSTLLSSGVPMLEALKISGSVVENEAVSRDIENITTDVISGLSFSKATAKAEQFPDFVNNMIVVGDESGNLEKALLKVSVSCQRDVDRLVGVFTAVLEPLIIIVMGGVVGFMVISMLLPIFQMNLTVR</sequence>
<comment type="function">
    <text evidence="1">Component of the type II secretion system inner membrane complex required for the energy-dependent secretion of extracellular factors such as proteases and toxins from the periplasm.</text>
</comment>
<gene>
    <name evidence="14" type="ORF">COW11_06585</name>
</gene>
<evidence type="ECO:0000256" key="8">
    <source>
        <dbReference type="ARBA" id="ARBA00022989"/>
    </source>
</evidence>
<dbReference type="FunFam" id="1.20.81.30:FF:000001">
    <property type="entry name" value="Type II secretion system protein F"/>
    <property type="match status" value="2"/>
</dbReference>
<keyword evidence="6" id="KW-0997">Cell inner membrane</keyword>
<evidence type="ECO:0000256" key="3">
    <source>
        <dbReference type="ARBA" id="ARBA00005745"/>
    </source>
</evidence>
<proteinExistence type="inferred from homology"/>
<feature type="transmembrane region" description="Helical" evidence="12">
    <location>
        <begin position="374"/>
        <end position="395"/>
    </location>
</feature>
<evidence type="ECO:0000256" key="11">
    <source>
        <dbReference type="RuleBase" id="RU003923"/>
    </source>
</evidence>
<name>A0A2J0LD84_9BACT</name>
<dbReference type="PANTHER" id="PTHR30012">
    <property type="entry name" value="GENERAL SECRETION PATHWAY PROTEIN"/>
    <property type="match status" value="1"/>
</dbReference>
<dbReference type="Pfam" id="PF00482">
    <property type="entry name" value="T2SSF"/>
    <property type="match status" value="2"/>
</dbReference>
<dbReference type="GO" id="GO:0005886">
    <property type="term" value="C:plasma membrane"/>
    <property type="evidence" value="ECO:0007669"/>
    <property type="project" value="UniProtKB-SubCell"/>
</dbReference>
<reference evidence="14 15" key="1">
    <citation type="submission" date="2017-09" db="EMBL/GenBank/DDBJ databases">
        <title>Depth-based differentiation of microbial function through sediment-hosted aquifers and enrichment of novel symbionts in the deep terrestrial subsurface.</title>
        <authorList>
            <person name="Probst A.J."/>
            <person name="Ladd B."/>
            <person name="Jarett J.K."/>
            <person name="Geller-Mcgrath D.E."/>
            <person name="Sieber C.M."/>
            <person name="Emerson J.B."/>
            <person name="Anantharaman K."/>
            <person name="Thomas B.C."/>
            <person name="Malmstrom R."/>
            <person name="Stieglmeier M."/>
            <person name="Klingl A."/>
            <person name="Woyke T."/>
            <person name="Ryan C.M."/>
            <person name="Banfield J.F."/>
        </authorList>
    </citation>
    <scope>NUCLEOTIDE SEQUENCE [LARGE SCALE GENOMIC DNA]</scope>
    <source>
        <strain evidence="14">CG12_big_fil_rev_8_21_14_0_65_43_15</strain>
    </source>
</reference>
<comment type="caution">
    <text evidence="14">The sequence shown here is derived from an EMBL/GenBank/DDBJ whole genome shotgun (WGS) entry which is preliminary data.</text>
</comment>
<keyword evidence="9 12" id="KW-0472">Membrane</keyword>
<keyword evidence="5" id="KW-1003">Cell membrane</keyword>
<comment type="similarity">
    <text evidence="3 11">Belongs to the GSP F family.</text>
</comment>
<dbReference type="Gene3D" id="1.20.81.30">
    <property type="entry name" value="Type II secretion system (T2SS), domain F"/>
    <property type="match status" value="2"/>
</dbReference>
<evidence type="ECO:0000256" key="9">
    <source>
        <dbReference type="ARBA" id="ARBA00023136"/>
    </source>
</evidence>
<evidence type="ECO:0000256" key="12">
    <source>
        <dbReference type="SAM" id="Phobius"/>
    </source>
</evidence>
<accession>A0A2J0LD84</accession>
<evidence type="ECO:0000256" key="4">
    <source>
        <dbReference type="ARBA" id="ARBA00022448"/>
    </source>
</evidence>
<comment type="subcellular location">
    <subcellularLocation>
        <location evidence="2">Cell inner membrane</location>
        <topology evidence="2">Multi-pass membrane protein</topology>
    </subcellularLocation>
    <subcellularLocation>
        <location evidence="11">Cell membrane</location>
        <topology evidence="11">Multi-pass membrane protein</topology>
    </subcellularLocation>
</comment>
<evidence type="ECO:0000256" key="5">
    <source>
        <dbReference type="ARBA" id="ARBA00022475"/>
    </source>
</evidence>
<keyword evidence="4 11" id="KW-0813">Transport</keyword>
<keyword evidence="8 12" id="KW-1133">Transmembrane helix</keyword>
<dbReference type="InterPro" id="IPR042094">
    <property type="entry name" value="T2SS_GspF_sf"/>
</dbReference>
<keyword evidence="7 11" id="KW-0812">Transmembrane</keyword>
<feature type="transmembrane region" description="Helical" evidence="12">
    <location>
        <begin position="168"/>
        <end position="190"/>
    </location>
</feature>
<feature type="transmembrane region" description="Helical" evidence="12">
    <location>
        <begin position="210"/>
        <end position="236"/>
    </location>
</feature>
<evidence type="ECO:0000256" key="6">
    <source>
        <dbReference type="ARBA" id="ARBA00022519"/>
    </source>
</evidence>
<feature type="domain" description="Type II secretion system protein GspF" evidence="13">
    <location>
        <begin position="271"/>
        <end position="393"/>
    </location>
</feature>
<evidence type="ECO:0000256" key="10">
    <source>
        <dbReference type="ARBA" id="ARBA00030750"/>
    </source>
</evidence>
<evidence type="ECO:0000256" key="7">
    <source>
        <dbReference type="ARBA" id="ARBA00022692"/>
    </source>
</evidence>
<dbReference type="Proteomes" id="UP000231267">
    <property type="component" value="Unassembled WGS sequence"/>
</dbReference>
<organism evidence="14 15">
    <name type="scientific">Candidatus Taenaricola geysiri</name>
    <dbReference type="NCBI Taxonomy" id="1974752"/>
    <lineage>
        <taxon>Bacteria</taxon>
        <taxon>Pseudomonadati</taxon>
        <taxon>Candidatus Omnitrophota</taxon>
        <taxon>Candidatus Taenaricola</taxon>
    </lineage>
</organism>
<evidence type="ECO:0000256" key="1">
    <source>
        <dbReference type="ARBA" id="ARBA00002684"/>
    </source>
</evidence>
<evidence type="ECO:0000313" key="14">
    <source>
        <dbReference type="EMBL" id="PIW65818.1"/>
    </source>
</evidence>
<dbReference type="GO" id="GO:0015628">
    <property type="term" value="P:protein secretion by the type II secretion system"/>
    <property type="evidence" value="ECO:0007669"/>
    <property type="project" value="TreeGrafter"/>
</dbReference>
<protein>
    <recommendedName>
        <fullName evidence="10">General secretion pathway protein F</fullName>
    </recommendedName>
</protein>
<dbReference type="PROSITE" id="PS00874">
    <property type="entry name" value="T2SP_F"/>
    <property type="match status" value="1"/>
</dbReference>
<dbReference type="InterPro" id="IPR003004">
    <property type="entry name" value="GspF/PilC"/>
</dbReference>
<dbReference type="PANTHER" id="PTHR30012:SF0">
    <property type="entry name" value="TYPE II SECRETION SYSTEM PROTEIN F-RELATED"/>
    <property type="match status" value="1"/>
</dbReference>
<evidence type="ECO:0000256" key="2">
    <source>
        <dbReference type="ARBA" id="ARBA00004429"/>
    </source>
</evidence>
<dbReference type="InterPro" id="IPR001992">
    <property type="entry name" value="T2SS_GspF/T4SS_PilC_CS"/>
</dbReference>
<dbReference type="PRINTS" id="PR00812">
    <property type="entry name" value="BCTERIALGSPF"/>
</dbReference>
<dbReference type="AlphaFoldDB" id="A0A2J0LD84"/>